<dbReference type="InterPro" id="IPR007015">
    <property type="entry name" value="DNA_pol_V/MYBBP1A"/>
</dbReference>
<feature type="region of interest" description="Disordered" evidence="4">
    <location>
        <begin position="880"/>
        <end position="973"/>
    </location>
</feature>
<keyword evidence="5" id="KW-0808">Transferase</keyword>
<evidence type="ECO:0000256" key="4">
    <source>
        <dbReference type="SAM" id="MobiDB-lite"/>
    </source>
</evidence>
<feature type="compositionally biased region" description="Acidic residues" evidence="4">
    <location>
        <begin position="937"/>
        <end position="973"/>
    </location>
</feature>
<dbReference type="Proteomes" id="UP001642405">
    <property type="component" value="Unassembled WGS sequence"/>
</dbReference>
<name>A0ABP0B6V9_9PEZI</name>
<comment type="similarity">
    <text evidence="2">Belongs to the MYBBP1A family.</text>
</comment>
<keyword evidence="3" id="KW-0539">Nucleus</keyword>
<feature type="region of interest" description="Disordered" evidence="4">
    <location>
        <begin position="770"/>
        <end position="820"/>
    </location>
</feature>
<organism evidence="5 6">
    <name type="scientific">Sporothrix curviconia</name>
    <dbReference type="NCBI Taxonomy" id="1260050"/>
    <lineage>
        <taxon>Eukaryota</taxon>
        <taxon>Fungi</taxon>
        <taxon>Dikarya</taxon>
        <taxon>Ascomycota</taxon>
        <taxon>Pezizomycotina</taxon>
        <taxon>Sordariomycetes</taxon>
        <taxon>Sordariomycetidae</taxon>
        <taxon>Ophiostomatales</taxon>
        <taxon>Ophiostomataceae</taxon>
        <taxon>Sporothrix</taxon>
    </lineage>
</organism>
<gene>
    <name evidence="5" type="primary">POL5</name>
    <name evidence="5" type="ORF">SCUCBS95973_002413</name>
</gene>
<dbReference type="InterPro" id="IPR016024">
    <property type="entry name" value="ARM-type_fold"/>
</dbReference>
<evidence type="ECO:0000256" key="1">
    <source>
        <dbReference type="ARBA" id="ARBA00004123"/>
    </source>
</evidence>
<feature type="region of interest" description="Disordered" evidence="4">
    <location>
        <begin position="1"/>
        <end position="54"/>
    </location>
</feature>
<evidence type="ECO:0000256" key="3">
    <source>
        <dbReference type="ARBA" id="ARBA00023242"/>
    </source>
</evidence>
<evidence type="ECO:0000256" key="2">
    <source>
        <dbReference type="ARBA" id="ARBA00006809"/>
    </source>
</evidence>
<feature type="compositionally biased region" description="Basic and acidic residues" evidence="4">
    <location>
        <begin position="807"/>
        <end position="820"/>
    </location>
</feature>
<evidence type="ECO:0000313" key="6">
    <source>
        <dbReference type="Proteomes" id="UP001642405"/>
    </source>
</evidence>
<dbReference type="GO" id="GO:0003887">
    <property type="term" value="F:DNA-directed DNA polymerase activity"/>
    <property type="evidence" value="ECO:0007669"/>
    <property type="project" value="UniProtKB-KW"/>
</dbReference>
<evidence type="ECO:0000313" key="5">
    <source>
        <dbReference type="EMBL" id="CAK7215235.1"/>
    </source>
</evidence>
<keyword evidence="5" id="KW-0239">DNA-directed DNA polymerase</keyword>
<feature type="compositionally biased region" description="Acidic residues" evidence="4">
    <location>
        <begin position="1002"/>
        <end position="1016"/>
    </location>
</feature>
<dbReference type="EC" id="2.7.7.7" evidence="5"/>
<comment type="subcellular location">
    <subcellularLocation>
        <location evidence="1">Nucleus</location>
    </subcellularLocation>
</comment>
<reference evidence="5 6" key="1">
    <citation type="submission" date="2024-01" db="EMBL/GenBank/DDBJ databases">
        <authorList>
            <person name="Allen C."/>
            <person name="Tagirdzhanova G."/>
        </authorList>
    </citation>
    <scope>NUCLEOTIDE SEQUENCE [LARGE SCALE GENOMIC DNA]</scope>
</reference>
<feature type="compositionally biased region" description="Basic and acidic residues" evidence="4">
    <location>
        <begin position="775"/>
        <end position="788"/>
    </location>
</feature>
<sequence>MGKRKRSGRGGNAPNNNNNANKRVRILDDDSDNEGPANGGAPVTFAPGESPEDKEALLANKALFSADLSRADHDRERRLYKLLGSADVEDRIRAADVIVSALLGASGSDEDEGGSEKKERESVSEAVLLRHLERRLLRGLASGSEASRVGFSYVLSELLGQLLGRRSDSSLSEDDGSTASATDYSSTYPNLTFDKLLDLLLDKTKPAANLPGQEERDHYWGQLFGLQSFVESGILFAASDQGRVSRWDTLLGHLLQLGHKKVWLRSQACFVVVQAIARGRLPDAATVAATLQKVASDTEGTGSSSSLAKTPEGLGMWLAAMARFPEMALPAPWTAPLAPGSHKDVVAVLKSGSIDDNEAKGVKQGNASAQLHFVWDLLLGALLAGKDAAEGDDAKRFDSFWVAVVDHVYFAKGASDHQKLTGFKVFQKALALCVATAASPETAIRPSLFSNNLMACLMNQASNPTPRLHRAAVSVLKAIERQVEENPRILVPVLACLLGSAPQAHGVYEFDERVKGTGDGTRPVERILRFADSESIEAVVRLLRTGALRAPDSNNDQKPFRIYAEYLFRLVSRAGADTTAATQAGEASVSSIAFQALAELSYPSATVAAPDAAANGEKSTKKKKSKTAAAVAASTAFPALNEKAKEASRKYLLSAAGALLKRPDDFAAFCRTVHSITPEAVGVAMTGEIEEHVLEAREQLKQLSASFDASAESAAKKEKSGAAAAARARQGLAVLLSVSLLQLYHEPRADAIMVLDDIKACGDKLTAALARSSKSKKDEKRDKKDKKDKMSKKSKKAVEEEEEEEEHDHGDHEGHEHGEPDIGQVLTEVLLSLLAESSQLTRQTSLQVFEAFTPFMSAEALDNLTVVLAAEENTSGYRALFNQEGEDEEEEEDDDDADSVEMVDGEDEDDDHDSVEMMDMDADGDVTALAGAVGSGDGDEEGSDDSDSDSGDDEDEDEEEDDEEDKEKEDEVNSLEAALMKTYKGSLLLDAKDGVKAKNGGDNDDDDDDSDNESDMSDDAMLALDAHLASHLKLIRNKTDSHKKERDEARKRVVGFKHRVLDLVETFVKNAPTSTGASLLLLFRLLLPLVVLIRDTKEPALAQKATRIVQEVPRQLKKSRSSTSTTTSIPVPLDEAIAILENLHEAANDKTENRAFATAVSTASVAIASALWTAAAATDEADGDDKSDDKPGDKDDRATVYRRVADVYRATQDRWVLDGWSVRTSLFTDWYNWCQNAARGA</sequence>
<feature type="compositionally biased region" description="Acidic residues" evidence="4">
    <location>
        <begin position="884"/>
        <end position="924"/>
    </location>
</feature>
<comment type="caution">
    <text evidence="5">The sequence shown here is derived from an EMBL/GenBank/DDBJ whole genome shotgun (WGS) entry which is preliminary data.</text>
</comment>
<protein>
    <submittedName>
        <fullName evidence="5">DNA-directed DNA polymerase</fullName>
        <ecNumber evidence="5">2.7.7.7</ecNumber>
    </submittedName>
</protein>
<keyword evidence="5" id="KW-0548">Nucleotidyltransferase</keyword>
<dbReference type="SUPFAM" id="SSF48371">
    <property type="entry name" value="ARM repeat"/>
    <property type="match status" value="1"/>
</dbReference>
<feature type="compositionally biased region" description="Low complexity" evidence="4">
    <location>
        <begin position="12"/>
        <end position="21"/>
    </location>
</feature>
<accession>A0ABP0B6V9</accession>
<dbReference type="PANTHER" id="PTHR13213:SF2">
    <property type="entry name" value="MYB-BINDING PROTEIN 1A"/>
    <property type="match status" value="1"/>
</dbReference>
<dbReference type="Pfam" id="PF04931">
    <property type="entry name" value="DNA_pol_phi"/>
    <property type="match status" value="2"/>
</dbReference>
<proteinExistence type="inferred from homology"/>
<dbReference type="EMBL" id="CAWUHB010000009">
    <property type="protein sequence ID" value="CAK7215235.1"/>
    <property type="molecule type" value="Genomic_DNA"/>
</dbReference>
<feature type="region of interest" description="Disordered" evidence="4">
    <location>
        <begin position="994"/>
        <end position="1016"/>
    </location>
</feature>
<keyword evidence="6" id="KW-1185">Reference proteome</keyword>
<dbReference type="PANTHER" id="PTHR13213">
    <property type="entry name" value="MYB-BINDING PROTEIN 1A FAMILY MEMBER"/>
    <property type="match status" value="1"/>
</dbReference>